<name>A0AAN4Z7G4_9BILA</name>
<dbReference type="AlphaFoldDB" id="A0AAN4Z7G4"/>
<organism evidence="2 3">
    <name type="scientific">Pristionchus mayeri</name>
    <dbReference type="NCBI Taxonomy" id="1317129"/>
    <lineage>
        <taxon>Eukaryota</taxon>
        <taxon>Metazoa</taxon>
        <taxon>Ecdysozoa</taxon>
        <taxon>Nematoda</taxon>
        <taxon>Chromadorea</taxon>
        <taxon>Rhabditida</taxon>
        <taxon>Rhabditina</taxon>
        <taxon>Diplogasteromorpha</taxon>
        <taxon>Diplogasteroidea</taxon>
        <taxon>Neodiplogasteridae</taxon>
        <taxon>Pristionchus</taxon>
    </lineage>
</organism>
<evidence type="ECO:0000313" key="2">
    <source>
        <dbReference type="EMBL" id="GMR32742.1"/>
    </source>
</evidence>
<evidence type="ECO:0000256" key="1">
    <source>
        <dbReference type="SAM" id="MobiDB-lite"/>
    </source>
</evidence>
<sequence length="81" mass="8672">QRESQSCSVPCIHRVPSCVSHPFPSPFFPSLLDFPSAVSYSHSSQSSSSSRTWPASPSSPSSASTAALPWESLLLPRHSLS</sequence>
<gene>
    <name evidence="2" type="ORF">PMAYCL1PPCAC_02937</name>
</gene>
<proteinExistence type="predicted"/>
<keyword evidence="3" id="KW-1185">Reference proteome</keyword>
<accession>A0AAN4Z7G4</accession>
<comment type="caution">
    <text evidence="2">The sequence shown here is derived from an EMBL/GenBank/DDBJ whole genome shotgun (WGS) entry which is preliminary data.</text>
</comment>
<protein>
    <submittedName>
        <fullName evidence="2">Uncharacterized protein</fullName>
    </submittedName>
</protein>
<dbReference type="Proteomes" id="UP001328107">
    <property type="component" value="Unassembled WGS sequence"/>
</dbReference>
<evidence type="ECO:0000313" key="3">
    <source>
        <dbReference type="Proteomes" id="UP001328107"/>
    </source>
</evidence>
<feature type="region of interest" description="Disordered" evidence="1">
    <location>
        <begin position="38"/>
        <end position="66"/>
    </location>
</feature>
<dbReference type="EMBL" id="BTRK01000001">
    <property type="protein sequence ID" value="GMR32742.1"/>
    <property type="molecule type" value="Genomic_DNA"/>
</dbReference>
<feature type="non-terminal residue" evidence="2">
    <location>
        <position position="81"/>
    </location>
</feature>
<reference evidence="3" key="1">
    <citation type="submission" date="2022-10" db="EMBL/GenBank/DDBJ databases">
        <title>Genome assembly of Pristionchus species.</title>
        <authorList>
            <person name="Yoshida K."/>
            <person name="Sommer R.J."/>
        </authorList>
    </citation>
    <scope>NUCLEOTIDE SEQUENCE [LARGE SCALE GENOMIC DNA]</scope>
    <source>
        <strain evidence="3">RS5460</strain>
    </source>
</reference>
<feature type="non-terminal residue" evidence="2">
    <location>
        <position position="1"/>
    </location>
</feature>